<dbReference type="EMBL" id="JAXAVX010000011">
    <property type="protein sequence ID" value="MDX8153158.1"/>
    <property type="molecule type" value="Genomic_DNA"/>
</dbReference>
<proteinExistence type="predicted"/>
<gene>
    <name evidence="2" type="ORF">SK069_16290</name>
</gene>
<evidence type="ECO:0000313" key="3">
    <source>
        <dbReference type="Proteomes" id="UP001277761"/>
    </source>
</evidence>
<protein>
    <submittedName>
        <fullName evidence="2">Uncharacterized protein</fullName>
    </submittedName>
</protein>
<dbReference type="Proteomes" id="UP001277761">
    <property type="component" value="Unassembled WGS sequence"/>
</dbReference>
<feature type="region of interest" description="Disordered" evidence="1">
    <location>
        <begin position="108"/>
        <end position="139"/>
    </location>
</feature>
<dbReference type="RefSeq" id="WP_319955309.1">
    <property type="nucleotide sequence ID" value="NZ_JAXAVX010000011.1"/>
</dbReference>
<reference evidence="2 3" key="1">
    <citation type="submission" date="2023-11" db="EMBL/GenBank/DDBJ databases">
        <authorList>
            <person name="Xu M."/>
            <person name="Jiang T."/>
        </authorList>
    </citation>
    <scope>NUCLEOTIDE SEQUENCE [LARGE SCALE GENOMIC DNA]</scope>
    <source>
        <strain evidence="2 3">SD</strain>
    </source>
</reference>
<name>A0ABU4VMX0_9ACTN</name>
<accession>A0ABU4VMX0</accession>
<organism evidence="2 3">
    <name type="scientific">Patulibacter brassicae</name>
    <dbReference type="NCBI Taxonomy" id="1705717"/>
    <lineage>
        <taxon>Bacteria</taxon>
        <taxon>Bacillati</taxon>
        <taxon>Actinomycetota</taxon>
        <taxon>Thermoleophilia</taxon>
        <taxon>Solirubrobacterales</taxon>
        <taxon>Patulibacteraceae</taxon>
        <taxon>Patulibacter</taxon>
    </lineage>
</organism>
<evidence type="ECO:0000256" key="1">
    <source>
        <dbReference type="SAM" id="MobiDB-lite"/>
    </source>
</evidence>
<feature type="compositionally biased region" description="Low complexity" evidence="1">
    <location>
        <begin position="127"/>
        <end position="139"/>
    </location>
</feature>
<keyword evidence="3" id="KW-1185">Reference proteome</keyword>
<comment type="caution">
    <text evidence="2">The sequence shown here is derived from an EMBL/GenBank/DDBJ whole genome shotgun (WGS) entry which is preliminary data.</text>
</comment>
<evidence type="ECO:0000313" key="2">
    <source>
        <dbReference type="EMBL" id="MDX8153158.1"/>
    </source>
</evidence>
<sequence length="139" mass="15319">MQLFKRYLTLDAADESELAWVVARLPVRVRIAMLDGLRNERIIAGAYVDGRGGICPMLAAHRHGARVTRLEFADTWDAFVAGTRRGRPASPTEVDALAHALRRSLERELRSPVGGTRPDACARVDEPPLADARPPALLR</sequence>